<keyword evidence="6" id="KW-0598">Phosphotransferase system</keyword>
<keyword evidence="8" id="KW-0418">Kinase</keyword>
<evidence type="ECO:0000256" key="11">
    <source>
        <dbReference type="SAM" id="Phobius"/>
    </source>
</evidence>
<gene>
    <name evidence="14" type="ORF">KUA55_11515</name>
</gene>
<comment type="caution">
    <text evidence="14">The sequence shown here is derived from an EMBL/GenBank/DDBJ whole genome shotgun (WGS) entry which is preliminary data.</text>
</comment>
<feature type="domain" description="PTS EIIC type-2" evidence="13">
    <location>
        <begin position="166"/>
        <end position="502"/>
    </location>
</feature>
<dbReference type="Pfam" id="PF02302">
    <property type="entry name" value="PTS_IIB"/>
    <property type="match status" value="1"/>
</dbReference>
<evidence type="ECO:0000256" key="1">
    <source>
        <dbReference type="ARBA" id="ARBA00004429"/>
    </source>
</evidence>
<keyword evidence="4" id="KW-0597">Phosphoprotein</keyword>
<keyword evidence="2" id="KW-0813">Transport</keyword>
<dbReference type="InterPro" id="IPR003352">
    <property type="entry name" value="PTS_EIIC"/>
</dbReference>
<feature type="transmembrane region" description="Helical" evidence="11">
    <location>
        <begin position="407"/>
        <end position="427"/>
    </location>
</feature>
<dbReference type="PROSITE" id="PS51099">
    <property type="entry name" value="PTS_EIIB_TYPE_2"/>
    <property type="match status" value="1"/>
</dbReference>
<dbReference type="PANTHER" id="PTHR30505">
    <property type="entry name" value="FRUCTOSE-LIKE PERMEASE"/>
    <property type="match status" value="1"/>
</dbReference>
<feature type="transmembrane region" description="Helical" evidence="11">
    <location>
        <begin position="290"/>
        <end position="312"/>
    </location>
</feature>
<evidence type="ECO:0000259" key="13">
    <source>
        <dbReference type="PROSITE" id="PS51104"/>
    </source>
</evidence>
<evidence type="ECO:0000256" key="10">
    <source>
        <dbReference type="ARBA" id="ARBA00023136"/>
    </source>
</evidence>
<keyword evidence="10 11" id="KW-0472">Membrane</keyword>
<dbReference type="InterPro" id="IPR050864">
    <property type="entry name" value="Bacterial_PTS_Sugar_Transport"/>
</dbReference>
<keyword evidence="15" id="KW-1185">Reference proteome</keyword>
<keyword evidence="8" id="KW-0808">Transferase</keyword>
<feature type="transmembrane region" description="Helical" evidence="11">
    <location>
        <begin position="258"/>
        <end position="278"/>
    </location>
</feature>
<dbReference type="EMBL" id="JAHUZB010000004">
    <property type="protein sequence ID" value="MBV7391308.1"/>
    <property type="molecule type" value="Genomic_DNA"/>
</dbReference>
<reference evidence="14 15" key="1">
    <citation type="submission" date="2021-06" db="EMBL/GenBank/DDBJ databases">
        <title>Enterococcus alishanensis sp. nov., a novel lactic acid bacterium isolated from fresh coffee beans.</title>
        <authorList>
            <person name="Chen Y.-S."/>
        </authorList>
    </citation>
    <scope>NUCLEOTIDE SEQUENCE [LARGE SCALE GENOMIC DNA]</scope>
    <source>
        <strain evidence="14 15">ALS3</strain>
    </source>
</reference>
<dbReference type="InterPro" id="IPR013014">
    <property type="entry name" value="PTS_EIIC_2"/>
</dbReference>
<feature type="transmembrane region" description="Helical" evidence="11">
    <location>
        <begin position="216"/>
        <end position="237"/>
    </location>
</feature>
<sequence>MDPNFIQSIHRATTAQGVYTILQDRDQKKSEEDAEPVVATDKFIVGVTACTTGIAHTYMAAEALEEAGKKLGVKVHIEKQGASGIEDRLTKEMIAQADGVIFAVDTNVKEKERFADKPFVEVKVAVPLKKAESLLTEVLENPQGKVKIANKVTDSSNESQEEKKGIYTHFMTGVNFMLPFVIAGGIITALSFAFGIEASDPTSASYNVLAAALNEIGGGTALALMVPILAGGVAYSIAGRPGIAPGVIGGMLASTSGAGFLGGLVGGMFAGYLTAFIVKHLKVPKSIQALSNLIIVPLLSVLITGLVMKFLIGQPIAALMNFLNDWLNSLGTTNGVLFGILIGCFMAFDMGGPLNKAMATFAMGMMANGVYEPIAACMVAGMTPPLGIALATVLFKKKFSQKEREAGMSCWIMGASYITEGAIPFAVANPFRIIPSLMAGSAVAAAISITAGCASRAPHGGIWVMFIPGVMNNLLMYIVAIVAGTVVTGLLVGLVTKNPNKV</sequence>
<dbReference type="CDD" id="cd05569">
    <property type="entry name" value="PTS_IIB_fructose"/>
    <property type="match status" value="1"/>
</dbReference>
<evidence type="ECO:0000313" key="14">
    <source>
        <dbReference type="EMBL" id="MBV7391308.1"/>
    </source>
</evidence>
<dbReference type="Pfam" id="PF02378">
    <property type="entry name" value="PTS_EIIC"/>
    <property type="match status" value="1"/>
</dbReference>
<feature type="transmembrane region" description="Helical" evidence="11">
    <location>
        <begin position="333"/>
        <end position="353"/>
    </location>
</feature>
<dbReference type="PROSITE" id="PS51104">
    <property type="entry name" value="PTS_EIIC_TYPE_2"/>
    <property type="match status" value="1"/>
</dbReference>
<evidence type="ECO:0000256" key="9">
    <source>
        <dbReference type="ARBA" id="ARBA00022989"/>
    </source>
</evidence>
<dbReference type="NCBIfam" id="TIGR00829">
    <property type="entry name" value="FRU"/>
    <property type="match status" value="1"/>
</dbReference>
<keyword evidence="3" id="KW-1003">Cell membrane</keyword>
<dbReference type="InterPro" id="IPR006327">
    <property type="entry name" value="PTS_IIC_fruc"/>
</dbReference>
<evidence type="ECO:0000256" key="5">
    <source>
        <dbReference type="ARBA" id="ARBA00022597"/>
    </source>
</evidence>
<evidence type="ECO:0000256" key="8">
    <source>
        <dbReference type="ARBA" id="ARBA00022777"/>
    </source>
</evidence>
<accession>A0ABS6TEE1</accession>
<dbReference type="PANTHER" id="PTHR30505:SF0">
    <property type="entry name" value="FRUCTOSE-LIKE PTS SYSTEM EIIBC COMPONENT-RELATED"/>
    <property type="match status" value="1"/>
</dbReference>
<dbReference type="InterPro" id="IPR003501">
    <property type="entry name" value="PTS_EIIB_2/3"/>
</dbReference>
<feature type="transmembrane region" description="Helical" evidence="11">
    <location>
        <begin position="474"/>
        <end position="495"/>
    </location>
</feature>
<evidence type="ECO:0000313" key="15">
    <source>
        <dbReference type="Proteomes" id="UP000774130"/>
    </source>
</evidence>
<dbReference type="InterPro" id="IPR003353">
    <property type="entry name" value="PTS_IIB_fruc"/>
</dbReference>
<feature type="domain" description="PTS EIIB type-2" evidence="12">
    <location>
        <begin position="44"/>
        <end position="140"/>
    </location>
</feature>
<evidence type="ECO:0000256" key="4">
    <source>
        <dbReference type="ARBA" id="ARBA00022553"/>
    </source>
</evidence>
<evidence type="ECO:0000256" key="2">
    <source>
        <dbReference type="ARBA" id="ARBA00022448"/>
    </source>
</evidence>
<keyword evidence="9 11" id="KW-1133">Transmembrane helix</keyword>
<feature type="transmembrane region" description="Helical" evidence="11">
    <location>
        <begin position="433"/>
        <end position="454"/>
    </location>
</feature>
<dbReference type="NCBIfam" id="TIGR01427">
    <property type="entry name" value="PTS_IIC_fructo"/>
    <property type="match status" value="1"/>
</dbReference>
<evidence type="ECO:0000256" key="7">
    <source>
        <dbReference type="ARBA" id="ARBA00022692"/>
    </source>
</evidence>
<evidence type="ECO:0000256" key="3">
    <source>
        <dbReference type="ARBA" id="ARBA00022475"/>
    </source>
</evidence>
<proteinExistence type="predicted"/>
<organism evidence="14 15">
    <name type="scientific">Enterococcus alishanensis</name>
    <dbReference type="NCBI Taxonomy" id="1303817"/>
    <lineage>
        <taxon>Bacteria</taxon>
        <taxon>Bacillati</taxon>
        <taxon>Bacillota</taxon>
        <taxon>Bacilli</taxon>
        <taxon>Lactobacillales</taxon>
        <taxon>Enterococcaceae</taxon>
        <taxon>Enterococcus</taxon>
    </lineage>
</organism>
<name>A0ABS6TEE1_9ENTE</name>
<protein>
    <submittedName>
        <fullName evidence="14">Fructose-specific PTS transporter subunit EIIC</fullName>
    </submittedName>
</protein>
<dbReference type="InterPro" id="IPR013011">
    <property type="entry name" value="PTS_EIIB_2"/>
</dbReference>
<feature type="transmembrane region" description="Helical" evidence="11">
    <location>
        <begin position="373"/>
        <end position="395"/>
    </location>
</feature>
<feature type="transmembrane region" description="Helical" evidence="11">
    <location>
        <begin position="173"/>
        <end position="196"/>
    </location>
</feature>
<keyword evidence="5" id="KW-0762">Sugar transport</keyword>
<evidence type="ECO:0000256" key="6">
    <source>
        <dbReference type="ARBA" id="ARBA00022683"/>
    </source>
</evidence>
<comment type="subcellular location">
    <subcellularLocation>
        <location evidence="1">Cell inner membrane</location>
        <topology evidence="1">Multi-pass membrane protein</topology>
    </subcellularLocation>
</comment>
<keyword evidence="7 11" id="KW-0812">Transmembrane</keyword>
<dbReference type="Proteomes" id="UP000774130">
    <property type="component" value="Unassembled WGS sequence"/>
</dbReference>
<evidence type="ECO:0000259" key="12">
    <source>
        <dbReference type="PROSITE" id="PS51099"/>
    </source>
</evidence>